<dbReference type="InterPro" id="IPR010686">
    <property type="entry name" value="OBAP-like"/>
</dbReference>
<evidence type="ECO:0008006" key="4">
    <source>
        <dbReference type="Google" id="ProtNLM"/>
    </source>
</evidence>
<dbReference type="PANTHER" id="PTHR31360">
    <property type="match status" value="1"/>
</dbReference>
<evidence type="ECO:0000313" key="3">
    <source>
        <dbReference type="Proteomes" id="UP000199055"/>
    </source>
</evidence>
<dbReference type="AlphaFoldDB" id="A0A1H9EH11"/>
<gene>
    <name evidence="2" type="ORF">SAMN05216481_105112</name>
</gene>
<name>A0A1H9EH11_9ACTN</name>
<organism evidence="2 3">
    <name type="scientific">Streptomyces radiopugnans</name>
    <dbReference type="NCBI Taxonomy" id="403935"/>
    <lineage>
        <taxon>Bacteria</taxon>
        <taxon>Bacillati</taxon>
        <taxon>Actinomycetota</taxon>
        <taxon>Actinomycetes</taxon>
        <taxon>Kitasatosporales</taxon>
        <taxon>Streptomycetaceae</taxon>
        <taxon>Streptomyces</taxon>
    </lineage>
</organism>
<dbReference type="STRING" id="403935.SAMN05216481_105112"/>
<reference evidence="2 3" key="1">
    <citation type="submission" date="2016-10" db="EMBL/GenBank/DDBJ databases">
        <authorList>
            <person name="de Groot N.N."/>
        </authorList>
    </citation>
    <scope>NUCLEOTIDE SEQUENCE [LARGE SCALE GENOMIC DNA]</scope>
    <source>
        <strain evidence="2 3">CGMCC 4.3519</strain>
    </source>
</reference>
<dbReference type="PANTHER" id="PTHR31360:SF0">
    <property type="entry name" value="OIL BODY-ASSOCIATED PROTEIN 1B"/>
    <property type="match status" value="1"/>
</dbReference>
<accession>A0A1H9EH11</accession>
<proteinExistence type="predicted"/>
<dbReference type="EMBL" id="FOET01000005">
    <property type="protein sequence ID" value="SEQ24827.1"/>
    <property type="molecule type" value="Genomic_DNA"/>
</dbReference>
<dbReference type="Proteomes" id="UP000199055">
    <property type="component" value="Unassembled WGS sequence"/>
</dbReference>
<keyword evidence="3" id="KW-1185">Reference proteome</keyword>
<feature type="region of interest" description="Disordered" evidence="1">
    <location>
        <begin position="226"/>
        <end position="251"/>
    </location>
</feature>
<dbReference type="RefSeq" id="WP_093658819.1">
    <property type="nucleotide sequence ID" value="NZ_FOET01000005.1"/>
</dbReference>
<protein>
    <recommendedName>
        <fullName evidence="4">DUF1264 domain-containing protein</fullName>
    </recommendedName>
</protein>
<dbReference type="Pfam" id="PF06884">
    <property type="entry name" value="DUF1264"/>
    <property type="match status" value="1"/>
</dbReference>
<sequence>MGPNPRIKDRMTGATPAGRDKGAWLAALEQGSNLLQSATPLKGFDVYVVGFHCAKGEPDSQMEAHHYCRVVNDDLLQCVLFDGNTGEANLIGIEYIVSERLFDTLPEEERAYWHPHNFEVFSGQLAAPGLPRSAETALMKQLVNSYGKTWHTWHTSGHGHGHGAGMDLPYGDPRLMWSFNREGECDEDLKRDRDRAMGLDTEANRAARQSFLDLARPQWGVDAMKDDFSGTTPVPGVRDVHAAPDGGGAAS</sequence>
<evidence type="ECO:0000256" key="1">
    <source>
        <dbReference type="SAM" id="MobiDB-lite"/>
    </source>
</evidence>
<evidence type="ECO:0000313" key="2">
    <source>
        <dbReference type="EMBL" id="SEQ24827.1"/>
    </source>
</evidence>